<organism evidence="6 7">
    <name type="scientific">Denticeps clupeoides</name>
    <name type="common">denticle herring</name>
    <dbReference type="NCBI Taxonomy" id="299321"/>
    <lineage>
        <taxon>Eukaryota</taxon>
        <taxon>Metazoa</taxon>
        <taxon>Chordata</taxon>
        <taxon>Craniata</taxon>
        <taxon>Vertebrata</taxon>
        <taxon>Euteleostomi</taxon>
        <taxon>Actinopterygii</taxon>
        <taxon>Neopterygii</taxon>
        <taxon>Teleostei</taxon>
        <taxon>Clupei</taxon>
        <taxon>Clupeiformes</taxon>
        <taxon>Denticipitoidei</taxon>
        <taxon>Denticipitidae</taxon>
        <taxon>Denticeps</taxon>
    </lineage>
</organism>
<dbReference type="PANTHER" id="PTHR14682:SF1">
    <property type="entry name" value="KATNB1-LIKE PROTEIN 1"/>
    <property type="match status" value="1"/>
</dbReference>
<reference evidence="6" key="2">
    <citation type="submission" date="2025-08" db="UniProtKB">
        <authorList>
            <consortium name="Ensembl"/>
        </authorList>
    </citation>
    <scope>IDENTIFICATION</scope>
</reference>
<protein>
    <recommendedName>
        <fullName evidence="5">Katanin p80 subunit C-terminal domain-containing protein</fullName>
    </recommendedName>
</protein>
<evidence type="ECO:0000256" key="2">
    <source>
        <dbReference type="ARBA" id="ARBA00022490"/>
    </source>
</evidence>
<comment type="subcellular location">
    <subcellularLocation>
        <location evidence="1">Cytoplasm</location>
        <location evidence="1">Cytoskeleton</location>
    </subcellularLocation>
</comment>
<evidence type="ECO:0000256" key="1">
    <source>
        <dbReference type="ARBA" id="ARBA00004245"/>
    </source>
</evidence>
<proteinExistence type="predicted"/>
<evidence type="ECO:0000259" key="5">
    <source>
        <dbReference type="Pfam" id="PF13925"/>
    </source>
</evidence>
<feature type="compositionally biased region" description="Low complexity" evidence="4">
    <location>
        <begin position="101"/>
        <end position="111"/>
    </location>
</feature>
<sequence>MCFSLPIMFSGDHDDELNYNSSEETLTFHKQKRGLNFSFRNPASCRGNNPGKVKRVLSSKRKTRHLTVSFGGRRRPALITKTCELTGVENQLFTSDMFDSNSSSFSPSNNNVGQMGGKNTDHTEEVSRDHRLMIQVLSGRHLRLKIALTLWKRTVGELLKYIRMQDTSLLVDCLPVITKSLEETSNITIGFCVDLVPLVQNLFKSTFEDYLCVALRWMQSANKTNEIKIGLFFYILSQQSDILSCLTKL</sequence>
<evidence type="ECO:0000313" key="7">
    <source>
        <dbReference type="Proteomes" id="UP000694580"/>
    </source>
</evidence>
<keyword evidence="2" id="KW-0963">Cytoplasm</keyword>
<reference evidence="6 7" key="1">
    <citation type="submission" date="2020-06" db="EMBL/GenBank/DDBJ databases">
        <authorList>
            <consortium name="Wellcome Sanger Institute Data Sharing"/>
        </authorList>
    </citation>
    <scope>NUCLEOTIDE SEQUENCE [LARGE SCALE GENOMIC DNA]</scope>
</reference>
<keyword evidence="3" id="KW-0206">Cytoskeleton</keyword>
<gene>
    <name evidence="6" type="primary">KATNBL1</name>
</gene>
<dbReference type="GeneTree" id="ENSGT00390000012351"/>
<dbReference type="Pfam" id="PF13925">
    <property type="entry name" value="Katanin_con80"/>
    <property type="match status" value="1"/>
</dbReference>
<evidence type="ECO:0000256" key="3">
    <source>
        <dbReference type="ARBA" id="ARBA00023212"/>
    </source>
</evidence>
<name>A0AAY4C6J4_9TELE</name>
<dbReference type="GO" id="GO:0005730">
    <property type="term" value="C:nucleolus"/>
    <property type="evidence" value="ECO:0007669"/>
    <property type="project" value="TreeGrafter"/>
</dbReference>
<dbReference type="AlphaFoldDB" id="A0AAY4C6J4"/>
<evidence type="ECO:0000256" key="4">
    <source>
        <dbReference type="SAM" id="MobiDB-lite"/>
    </source>
</evidence>
<dbReference type="PANTHER" id="PTHR14682">
    <property type="entry name" value="KATNB1-LIKE PROTEIN 1"/>
    <property type="match status" value="1"/>
</dbReference>
<evidence type="ECO:0000313" key="6">
    <source>
        <dbReference type="Ensembl" id="ENSDCDP00010028693.1"/>
    </source>
</evidence>
<feature type="domain" description="Katanin p80 subunit C-terminal" evidence="5">
    <location>
        <begin position="128"/>
        <end position="221"/>
    </location>
</feature>
<feature type="region of interest" description="Disordered" evidence="4">
    <location>
        <begin position="101"/>
        <end position="124"/>
    </location>
</feature>
<accession>A0AAY4C6J4</accession>
<reference evidence="6" key="3">
    <citation type="submission" date="2025-09" db="UniProtKB">
        <authorList>
            <consortium name="Ensembl"/>
        </authorList>
    </citation>
    <scope>IDENTIFICATION</scope>
</reference>
<dbReference type="GO" id="GO:0005856">
    <property type="term" value="C:cytoskeleton"/>
    <property type="evidence" value="ECO:0007669"/>
    <property type="project" value="UniProtKB-SubCell"/>
</dbReference>
<dbReference type="Proteomes" id="UP000694580">
    <property type="component" value="Chromosome 1"/>
</dbReference>
<keyword evidence="7" id="KW-1185">Reference proteome</keyword>
<dbReference type="Ensembl" id="ENSDCDT00010035468.1">
    <property type="protein sequence ID" value="ENSDCDP00010028693.1"/>
    <property type="gene ID" value="ENSDCDG00010018123.1"/>
</dbReference>
<dbReference type="GO" id="GO:0008017">
    <property type="term" value="F:microtubule binding"/>
    <property type="evidence" value="ECO:0007669"/>
    <property type="project" value="InterPro"/>
</dbReference>
<dbReference type="InterPro" id="IPR042404">
    <property type="entry name" value="KATNBL1"/>
</dbReference>
<dbReference type="InterPro" id="IPR028021">
    <property type="entry name" value="Katanin_C-terminal"/>
</dbReference>